<dbReference type="FunFam" id="3.30.70.330:FF:000120">
    <property type="entry name" value="Negative regulator of differentiation 1"/>
    <property type="match status" value="1"/>
</dbReference>
<dbReference type="Proteomes" id="UP000193642">
    <property type="component" value="Unassembled WGS sequence"/>
</dbReference>
<reference evidence="6 7" key="1">
    <citation type="submission" date="2016-07" db="EMBL/GenBank/DDBJ databases">
        <title>Pervasive Adenine N6-methylation of Active Genes in Fungi.</title>
        <authorList>
            <consortium name="DOE Joint Genome Institute"/>
            <person name="Mondo S.J."/>
            <person name="Dannebaum R.O."/>
            <person name="Kuo R.C."/>
            <person name="Labutti K."/>
            <person name="Haridas S."/>
            <person name="Kuo A."/>
            <person name="Salamov A."/>
            <person name="Ahrendt S.R."/>
            <person name="Lipzen A."/>
            <person name="Sullivan W."/>
            <person name="Andreopoulos W.B."/>
            <person name="Clum A."/>
            <person name="Lindquist E."/>
            <person name="Daum C."/>
            <person name="Ramamoorthy G.K."/>
            <person name="Gryganskyi A."/>
            <person name="Culley D."/>
            <person name="Magnuson J.K."/>
            <person name="James T.Y."/>
            <person name="O'Malley M.A."/>
            <person name="Stajich J.E."/>
            <person name="Spatafora J.W."/>
            <person name="Visel A."/>
            <person name="Grigoriev I.V."/>
        </authorList>
    </citation>
    <scope>NUCLEOTIDE SEQUENCE [LARGE SCALE GENOMIC DNA]</scope>
    <source>
        <strain evidence="6 7">JEL800</strain>
    </source>
</reference>
<keyword evidence="7" id="KW-1185">Reference proteome</keyword>
<proteinExistence type="predicted"/>
<dbReference type="GO" id="GO:0003729">
    <property type="term" value="F:mRNA binding"/>
    <property type="evidence" value="ECO:0007669"/>
    <property type="project" value="TreeGrafter"/>
</dbReference>
<organism evidence="6 7">
    <name type="scientific">Rhizoclosmatium globosum</name>
    <dbReference type="NCBI Taxonomy" id="329046"/>
    <lineage>
        <taxon>Eukaryota</taxon>
        <taxon>Fungi</taxon>
        <taxon>Fungi incertae sedis</taxon>
        <taxon>Chytridiomycota</taxon>
        <taxon>Chytridiomycota incertae sedis</taxon>
        <taxon>Chytridiomycetes</taxon>
        <taxon>Chytridiales</taxon>
        <taxon>Chytriomycetaceae</taxon>
        <taxon>Rhizoclosmatium</taxon>
    </lineage>
</organism>
<dbReference type="GO" id="GO:0010494">
    <property type="term" value="C:cytoplasmic stress granule"/>
    <property type="evidence" value="ECO:0007669"/>
    <property type="project" value="TreeGrafter"/>
</dbReference>
<dbReference type="InterPro" id="IPR012677">
    <property type="entry name" value="Nucleotide-bd_a/b_plait_sf"/>
</dbReference>
<evidence type="ECO:0000256" key="4">
    <source>
        <dbReference type="SAM" id="MobiDB-lite"/>
    </source>
</evidence>
<comment type="caution">
    <text evidence="6">The sequence shown here is derived from an EMBL/GenBank/DDBJ whole genome shotgun (WGS) entry which is preliminary data.</text>
</comment>
<gene>
    <name evidence="6" type="ORF">BCR33DRAFT_713121</name>
</gene>
<dbReference type="EMBL" id="MCGO01000007">
    <property type="protein sequence ID" value="ORY50292.1"/>
    <property type="molecule type" value="Genomic_DNA"/>
</dbReference>
<feature type="region of interest" description="Disordered" evidence="4">
    <location>
        <begin position="338"/>
        <end position="361"/>
    </location>
</feature>
<dbReference type="Pfam" id="PF00076">
    <property type="entry name" value="RRM_1"/>
    <property type="match status" value="2"/>
</dbReference>
<evidence type="ECO:0000259" key="5">
    <source>
        <dbReference type="PROSITE" id="PS50102"/>
    </source>
</evidence>
<feature type="domain" description="RRM" evidence="5">
    <location>
        <begin position="61"/>
        <end position="134"/>
    </location>
</feature>
<sequence>MIEEKSCCFLTFIEASSAMQFFNEYQGKRVLIGDQEIKFGWGKASICPQYIYNDVLNGSCRNVYIGQCDETVTEESLRTEFEPFGPIDQIRVIPDKHIAFVHLCSVAQAMKAVATLPNRPFFAGKKVNYGKDRSGNVGGMGVGNALGGGFDPAAFAMMGNGGIPMNPQRTLYLGGLHPDATPKDICDVLRGGLVQKVNFLPEKNTAFVTFIDPMAAHALFVRGNNEGVVIKGKRVKIGWGKPAPVIPSTIFQALQQGATRNVYVGPLDASMDEDRLRTDFSEFGEIELINMVKDKNIGFVSFTDIASAIKVVENLQSSNPQYSSLRVAYGKDRCNNPLRPPRSQYLHHSQAGSEGGDSGFY</sequence>
<dbReference type="InterPro" id="IPR035979">
    <property type="entry name" value="RBD_domain_sf"/>
</dbReference>
<name>A0A1Y2CTH8_9FUNG</name>
<dbReference type="PANTHER" id="PTHR14089:SF8">
    <property type="entry name" value="RNA-BINDING PROTEIN MRN1"/>
    <property type="match status" value="1"/>
</dbReference>
<dbReference type="STRING" id="329046.A0A1Y2CTH8"/>
<dbReference type="InterPro" id="IPR039171">
    <property type="entry name" value="Cwc2/Slt11"/>
</dbReference>
<dbReference type="InterPro" id="IPR000504">
    <property type="entry name" value="RRM_dom"/>
</dbReference>
<dbReference type="OrthoDB" id="6407164at2759"/>
<evidence type="ECO:0000256" key="2">
    <source>
        <dbReference type="ARBA" id="ARBA00022884"/>
    </source>
</evidence>
<dbReference type="AlphaFoldDB" id="A0A1Y2CTH8"/>
<dbReference type="SMART" id="SM00360">
    <property type="entry name" value="RRM"/>
    <property type="match status" value="3"/>
</dbReference>
<dbReference type="Gene3D" id="3.30.70.330">
    <property type="match status" value="3"/>
</dbReference>
<evidence type="ECO:0000313" key="6">
    <source>
        <dbReference type="EMBL" id="ORY50292.1"/>
    </source>
</evidence>
<dbReference type="GO" id="GO:0051252">
    <property type="term" value="P:regulation of RNA metabolic process"/>
    <property type="evidence" value="ECO:0007669"/>
    <property type="project" value="UniProtKB-ARBA"/>
</dbReference>
<dbReference type="PROSITE" id="PS50102">
    <property type="entry name" value="RRM"/>
    <property type="match status" value="3"/>
</dbReference>
<protein>
    <recommendedName>
        <fullName evidence="5">RRM domain-containing protein</fullName>
    </recommendedName>
</protein>
<evidence type="ECO:0000256" key="1">
    <source>
        <dbReference type="ARBA" id="ARBA00022737"/>
    </source>
</evidence>
<evidence type="ECO:0000313" key="7">
    <source>
        <dbReference type="Proteomes" id="UP000193642"/>
    </source>
</evidence>
<dbReference type="PANTHER" id="PTHR14089">
    <property type="entry name" value="PRE-MRNA-SPLICING FACTOR RBM22"/>
    <property type="match status" value="1"/>
</dbReference>
<accession>A0A1Y2CTH8</accession>
<evidence type="ECO:0000256" key="3">
    <source>
        <dbReference type="PROSITE-ProRule" id="PRU00176"/>
    </source>
</evidence>
<dbReference type="SUPFAM" id="SSF54928">
    <property type="entry name" value="RNA-binding domain, RBD"/>
    <property type="match status" value="2"/>
</dbReference>
<feature type="domain" description="RRM" evidence="5">
    <location>
        <begin position="169"/>
        <end position="242"/>
    </location>
</feature>
<feature type="domain" description="RRM" evidence="5">
    <location>
        <begin position="260"/>
        <end position="332"/>
    </location>
</feature>
<keyword evidence="1" id="KW-0677">Repeat</keyword>
<keyword evidence="2 3" id="KW-0694">RNA-binding</keyword>
<dbReference type="GO" id="GO:0010468">
    <property type="term" value="P:regulation of gene expression"/>
    <property type="evidence" value="ECO:0007669"/>
    <property type="project" value="UniProtKB-ARBA"/>
</dbReference>
<dbReference type="GO" id="GO:0000398">
    <property type="term" value="P:mRNA splicing, via spliceosome"/>
    <property type="evidence" value="ECO:0007669"/>
    <property type="project" value="TreeGrafter"/>
</dbReference>